<dbReference type="InterPro" id="IPR002475">
    <property type="entry name" value="Bcl2-like"/>
</dbReference>
<dbReference type="EMBL" id="CATQJL010000223">
    <property type="protein sequence ID" value="CAJ0596885.1"/>
    <property type="molecule type" value="Genomic_DNA"/>
</dbReference>
<dbReference type="PROSITE" id="PS50063">
    <property type="entry name" value="BH4_2"/>
    <property type="match status" value="1"/>
</dbReference>
<keyword evidence="4 6" id="KW-0472">Membrane</keyword>
<dbReference type="GO" id="GO:0001836">
    <property type="term" value="P:release of cytochrome c from mitochondria"/>
    <property type="evidence" value="ECO:0007669"/>
    <property type="project" value="TreeGrafter"/>
</dbReference>
<feature type="domain" description="Apoptosis regulator Bcl-2 family BH4" evidence="7">
    <location>
        <begin position="27"/>
        <end position="46"/>
    </location>
</feature>
<comment type="subcellular location">
    <subcellularLocation>
        <location evidence="1">Membrane</location>
    </subcellularLocation>
</comment>
<dbReference type="SMART" id="SM00337">
    <property type="entry name" value="BCL"/>
    <property type="match status" value="1"/>
</dbReference>
<dbReference type="GO" id="GO:0005741">
    <property type="term" value="C:mitochondrial outer membrane"/>
    <property type="evidence" value="ECO:0007669"/>
    <property type="project" value="TreeGrafter"/>
</dbReference>
<keyword evidence="6" id="KW-0812">Transmembrane</keyword>
<feature type="transmembrane region" description="Helical" evidence="6">
    <location>
        <begin position="116"/>
        <end position="135"/>
    </location>
</feature>
<reference evidence="8" key="1">
    <citation type="submission" date="2023-07" db="EMBL/GenBank/DDBJ databases">
        <authorList>
            <consortium name="CYATHOMIX"/>
        </authorList>
    </citation>
    <scope>NUCLEOTIDE SEQUENCE</scope>
    <source>
        <strain evidence="8">N/A</strain>
    </source>
</reference>
<accession>A0AA36M3T6</accession>
<dbReference type="GO" id="GO:0008630">
    <property type="term" value="P:intrinsic apoptotic signaling pathway in response to DNA damage"/>
    <property type="evidence" value="ECO:0007669"/>
    <property type="project" value="TreeGrafter"/>
</dbReference>
<proteinExistence type="inferred from homology"/>
<sequence length="224" mass="25522">MGTELIAAPSVPDVPNAPDFEDPRLDVEGFVVDYIAWRIKQGTQEWHEQPALPFGIQPEHEMMRKVAYIFERRHRSELHSFADELLEDENLTFARYCEIVDEFGRTADEMENGMSYGRLVGLISFGGLVAARLYARNLRREVQQLALYTAKFIAKRIRLTWVEDERSWKSFMLIAADIIRRDAAQREAAERRKSTRRWSLIGIGAAALVGVGAIIGTRVLLGAK</sequence>
<evidence type="ECO:0000313" key="9">
    <source>
        <dbReference type="Proteomes" id="UP001176961"/>
    </source>
</evidence>
<evidence type="ECO:0000256" key="3">
    <source>
        <dbReference type="ARBA" id="ARBA00022703"/>
    </source>
</evidence>
<keyword evidence="6" id="KW-1133">Transmembrane helix</keyword>
<gene>
    <name evidence="8" type="ORF">CYNAS_LOCUS8868</name>
</gene>
<dbReference type="SUPFAM" id="SSF56854">
    <property type="entry name" value="Bcl-2 inhibitors of programmed cell death"/>
    <property type="match status" value="1"/>
</dbReference>
<dbReference type="Pfam" id="PF02180">
    <property type="entry name" value="BH4"/>
    <property type="match status" value="1"/>
</dbReference>
<dbReference type="PANTHER" id="PTHR11256">
    <property type="entry name" value="BCL-2 RELATED"/>
    <property type="match status" value="1"/>
</dbReference>
<dbReference type="InterPro" id="IPR003093">
    <property type="entry name" value="Bcl2_BH4"/>
</dbReference>
<dbReference type="InterPro" id="IPR046371">
    <property type="entry name" value="Bcl-2_BH1-3"/>
</dbReference>
<keyword evidence="9" id="KW-1185">Reference proteome</keyword>
<dbReference type="AlphaFoldDB" id="A0AA36M3T6"/>
<keyword evidence="3 5" id="KW-0053">Apoptosis</keyword>
<name>A0AA36M3T6_CYLNA</name>
<dbReference type="InterPro" id="IPR036834">
    <property type="entry name" value="Bcl-2-like_sf"/>
</dbReference>
<dbReference type="Proteomes" id="UP001176961">
    <property type="component" value="Unassembled WGS sequence"/>
</dbReference>
<organism evidence="8 9">
    <name type="scientific">Cylicocyclus nassatus</name>
    <name type="common">Nematode worm</name>
    <dbReference type="NCBI Taxonomy" id="53992"/>
    <lineage>
        <taxon>Eukaryota</taxon>
        <taxon>Metazoa</taxon>
        <taxon>Ecdysozoa</taxon>
        <taxon>Nematoda</taxon>
        <taxon>Chromadorea</taxon>
        <taxon>Rhabditida</taxon>
        <taxon>Rhabditina</taxon>
        <taxon>Rhabditomorpha</taxon>
        <taxon>Strongyloidea</taxon>
        <taxon>Strongylidae</taxon>
        <taxon>Cylicocyclus</taxon>
    </lineage>
</organism>
<evidence type="ECO:0000259" key="7">
    <source>
        <dbReference type="PROSITE" id="PS50063"/>
    </source>
</evidence>
<dbReference type="Pfam" id="PF00452">
    <property type="entry name" value="Bcl-2"/>
    <property type="match status" value="1"/>
</dbReference>
<evidence type="ECO:0000256" key="4">
    <source>
        <dbReference type="ARBA" id="ARBA00023136"/>
    </source>
</evidence>
<dbReference type="PROSITE" id="PS50062">
    <property type="entry name" value="BCL2_FAMILY"/>
    <property type="match status" value="1"/>
</dbReference>
<dbReference type="GO" id="GO:0097192">
    <property type="term" value="P:extrinsic apoptotic signaling pathway in absence of ligand"/>
    <property type="evidence" value="ECO:0007669"/>
    <property type="project" value="TreeGrafter"/>
</dbReference>
<evidence type="ECO:0000313" key="8">
    <source>
        <dbReference type="EMBL" id="CAJ0596885.1"/>
    </source>
</evidence>
<comment type="similarity">
    <text evidence="2">Belongs to the Bcl-2 family.</text>
</comment>
<protein>
    <recommendedName>
        <fullName evidence="7">Apoptosis regulator Bcl-2 family BH4 domain-containing protein</fullName>
    </recommendedName>
</protein>
<dbReference type="GO" id="GO:0042981">
    <property type="term" value="P:regulation of apoptotic process"/>
    <property type="evidence" value="ECO:0007669"/>
    <property type="project" value="InterPro"/>
</dbReference>
<evidence type="ECO:0000256" key="2">
    <source>
        <dbReference type="ARBA" id="ARBA00009458"/>
    </source>
</evidence>
<evidence type="ECO:0000256" key="6">
    <source>
        <dbReference type="SAM" id="Phobius"/>
    </source>
</evidence>
<dbReference type="GO" id="GO:0051400">
    <property type="term" value="F:BH domain binding"/>
    <property type="evidence" value="ECO:0007669"/>
    <property type="project" value="TreeGrafter"/>
</dbReference>
<dbReference type="Gene3D" id="1.10.437.10">
    <property type="entry name" value="Blc2-like"/>
    <property type="match status" value="1"/>
</dbReference>
<dbReference type="PANTHER" id="PTHR11256:SF50">
    <property type="entry name" value="APOPTOSIS REGULATOR CED-9"/>
    <property type="match status" value="1"/>
</dbReference>
<dbReference type="InterPro" id="IPR026298">
    <property type="entry name" value="Bcl-2_fam"/>
</dbReference>
<comment type="caution">
    <text evidence="8">The sequence shown here is derived from an EMBL/GenBank/DDBJ whole genome shotgun (WGS) entry which is preliminary data.</text>
</comment>
<evidence type="ECO:0000256" key="5">
    <source>
        <dbReference type="PROSITE-ProRule" id="PRU00025"/>
    </source>
</evidence>
<dbReference type="CDD" id="cd06845">
    <property type="entry name" value="Bcl-2_like"/>
    <property type="match status" value="1"/>
</dbReference>
<feature type="short sequence motif" description="BH4" evidence="5">
    <location>
        <begin position="27"/>
        <end position="46"/>
    </location>
</feature>
<evidence type="ECO:0000256" key="1">
    <source>
        <dbReference type="ARBA" id="ARBA00004370"/>
    </source>
</evidence>
<feature type="transmembrane region" description="Helical" evidence="6">
    <location>
        <begin position="200"/>
        <end position="221"/>
    </location>
</feature>